<organism evidence="1 2">
    <name type="scientific">Meridianimarinicoccus roseus</name>
    <dbReference type="NCBI Taxonomy" id="2072018"/>
    <lineage>
        <taxon>Bacteria</taxon>
        <taxon>Pseudomonadati</taxon>
        <taxon>Pseudomonadota</taxon>
        <taxon>Alphaproteobacteria</taxon>
        <taxon>Rhodobacterales</taxon>
        <taxon>Paracoccaceae</taxon>
        <taxon>Meridianimarinicoccus</taxon>
    </lineage>
</organism>
<gene>
    <name evidence="1" type="ORF">DKT77_10160</name>
</gene>
<keyword evidence="2" id="KW-1185">Reference proteome</keyword>
<evidence type="ECO:0008006" key="3">
    <source>
        <dbReference type="Google" id="ProtNLM"/>
    </source>
</evidence>
<evidence type="ECO:0000313" key="2">
    <source>
        <dbReference type="Proteomes" id="UP000245680"/>
    </source>
</evidence>
<dbReference type="EMBL" id="QGKU01000033">
    <property type="protein sequence ID" value="PWR02551.1"/>
    <property type="molecule type" value="Genomic_DNA"/>
</dbReference>
<sequence>MLPVQLFGQDLEYALVVGETGYSLADLERRPQITFTTLTIFEDEALVFSGPSLRGLLVENGLADEAIVAHGLDGYAAVVPPELVNDNYPIIATRINGKRFGPRRKGPLWIVFPFDRFTPLQNAQLYNVSVWQLQRIDGEG</sequence>
<reference evidence="1 2" key="1">
    <citation type="submission" date="2018-05" db="EMBL/GenBank/DDBJ databases">
        <title>Rhodobacteraceae gen. nov., sp. nov. isolated from sea water.</title>
        <authorList>
            <person name="Ren Y."/>
        </authorList>
    </citation>
    <scope>NUCLEOTIDE SEQUENCE [LARGE SCALE GENOMIC DNA]</scope>
    <source>
        <strain evidence="1 2">TG-679</strain>
    </source>
</reference>
<evidence type="ECO:0000313" key="1">
    <source>
        <dbReference type="EMBL" id="PWR02551.1"/>
    </source>
</evidence>
<dbReference type="SUPFAM" id="SSF56524">
    <property type="entry name" value="Oxidoreductase molybdopterin-binding domain"/>
    <property type="match status" value="1"/>
</dbReference>
<protein>
    <recommendedName>
        <fullName evidence="3">Oxidoreductase molybdopterin-binding domain-containing protein</fullName>
    </recommendedName>
</protein>
<proteinExistence type="predicted"/>
<name>A0A2V2LF84_9RHOB</name>
<dbReference type="Proteomes" id="UP000245680">
    <property type="component" value="Unassembled WGS sequence"/>
</dbReference>
<accession>A0A2V2LF84</accession>
<comment type="caution">
    <text evidence="1">The sequence shown here is derived from an EMBL/GenBank/DDBJ whole genome shotgun (WGS) entry which is preliminary data.</text>
</comment>
<dbReference type="AlphaFoldDB" id="A0A2V2LF84"/>
<dbReference type="InterPro" id="IPR036374">
    <property type="entry name" value="OxRdtase_Mopterin-bd_sf"/>
</dbReference>